<dbReference type="PANTHER" id="PTHR30177:SF32">
    <property type="entry name" value="GLYCINE BETAINE UPTAKE SYSTEM PERMEASE PROTEIN YEHW"/>
    <property type="match status" value="1"/>
</dbReference>
<dbReference type="InterPro" id="IPR051204">
    <property type="entry name" value="ABC_transp_perm/SBD"/>
</dbReference>
<accession>A0ABV7BPV5</accession>
<protein>
    <submittedName>
        <fullName evidence="9">ABC transporter permease subunit</fullName>
    </submittedName>
</protein>
<dbReference type="PROSITE" id="PS50928">
    <property type="entry name" value="ABC_TM1"/>
    <property type="match status" value="1"/>
</dbReference>
<keyword evidence="5 6" id="KW-0472">Membrane</keyword>
<name>A0ABV7BPV5_9PROT</name>
<evidence type="ECO:0000256" key="3">
    <source>
        <dbReference type="ARBA" id="ARBA00022692"/>
    </source>
</evidence>
<evidence type="ECO:0000256" key="4">
    <source>
        <dbReference type="ARBA" id="ARBA00022989"/>
    </source>
</evidence>
<keyword evidence="3 6" id="KW-0812">Transmembrane</keyword>
<evidence type="ECO:0000256" key="7">
    <source>
        <dbReference type="SAM" id="MobiDB-lite"/>
    </source>
</evidence>
<evidence type="ECO:0000256" key="5">
    <source>
        <dbReference type="ARBA" id="ARBA00023136"/>
    </source>
</evidence>
<dbReference type="Proteomes" id="UP001595420">
    <property type="component" value="Unassembled WGS sequence"/>
</dbReference>
<dbReference type="PANTHER" id="PTHR30177">
    <property type="entry name" value="GLYCINE BETAINE/L-PROLINE TRANSPORT SYSTEM PERMEASE PROTEIN PROW"/>
    <property type="match status" value="1"/>
</dbReference>
<keyword evidence="2 6" id="KW-0813">Transport</keyword>
<feature type="transmembrane region" description="Helical" evidence="6">
    <location>
        <begin position="36"/>
        <end position="57"/>
    </location>
</feature>
<keyword evidence="10" id="KW-1185">Reference proteome</keyword>
<comment type="caution">
    <text evidence="9">The sequence shown here is derived from an EMBL/GenBank/DDBJ whole genome shotgun (WGS) entry which is preliminary data.</text>
</comment>
<feature type="compositionally biased region" description="Low complexity" evidence="7">
    <location>
        <begin position="221"/>
        <end position="233"/>
    </location>
</feature>
<evidence type="ECO:0000259" key="8">
    <source>
        <dbReference type="PROSITE" id="PS50928"/>
    </source>
</evidence>
<evidence type="ECO:0000256" key="1">
    <source>
        <dbReference type="ARBA" id="ARBA00004141"/>
    </source>
</evidence>
<organism evidence="9 10">
    <name type="scientific">Falsiroseomonas tokyonensis</name>
    <dbReference type="NCBI Taxonomy" id="430521"/>
    <lineage>
        <taxon>Bacteria</taxon>
        <taxon>Pseudomonadati</taxon>
        <taxon>Pseudomonadota</taxon>
        <taxon>Alphaproteobacteria</taxon>
        <taxon>Acetobacterales</taxon>
        <taxon>Roseomonadaceae</taxon>
        <taxon>Falsiroseomonas</taxon>
    </lineage>
</organism>
<evidence type="ECO:0000256" key="2">
    <source>
        <dbReference type="ARBA" id="ARBA00022448"/>
    </source>
</evidence>
<dbReference type="RefSeq" id="WP_216834252.1">
    <property type="nucleotide sequence ID" value="NZ_JAFNJS010000001.1"/>
</dbReference>
<gene>
    <name evidence="9" type="ORF">ACFOD3_02380</name>
</gene>
<evidence type="ECO:0000313" key="10">
    <source>
        <dbReference type="Proteomes" id="UP001595420"/>
    </source>
</evidence>
<keyword evidence="4 6" id="KW-1133">Transmembrane helix</keyword>
<feature type="transmembrane region" description="Helical" evidence="6">
    <location>
        <begin position="193"/>
        <end position="216"/>
    </location>
</feature>
<evidence type="ECO:0000256" key="6">
    <source>
        <dbReference type="RuleBase" id="RU363032"/>
    </source>
</evidence>
<dbReference type="InterPro" id="IPR000515">
    <property type="entry name" value="MetI-like"/>
</dbReference>
<comment type="similarity">
    <text evidence="6">Belongs to the binding-protein-dependent transport system permease family.</text>
</comment>
<feature type="transmembrane region" description="Helical" evidence="6">
    <location>
        <begin position="159"/>
        <end position="187"/>
    </location>
</feature>
<comment type="subcellular location">
    <subcellularLocation>
        <location evidence="6">Cell membrane</location>
        <topology evidence="6">Multi-pass membrane protein</topology>
    </subcellularLocation>
    <subcellularLocation>
        <location evidence="1">Membrane</location>
        <topology evidence="1">Multi-pass membrane protein</topology>
    </subcellularLocation>
</comment>
<reference evidence="10" key="1">
    <citation type="journal article" date="2019" name="Int. J. Syst. Evol. Microbiol.">
        <title>The Global Catalogue of Microorganisms (GCM) 10K type strain sequencing project: providing services to taxonomists for standard genome sequencing and annotation.</title>
        <authorList>
            <consortium name="The Broad Institute Genomics Platform"/>
            <consortium name="The Broad Institute Genome Sequencing Center for Infectious Disease"/>
            <person name="Wu L."/>
            <person name="Ma J."/>
        </authorList>
    </citation>
    <scope>NUCLEOTIDE SEQUENCE [LARGE SCALE GENOMIC DNA]</scope>
    <source>
        <strain evidence="10">CGMCC 1.16855</strain>
    </source>
</reference>
<feature type="domain" description="ABC transmembrane type-1" evidence="8">
    <location>
        <begin position="32"/>
        <end position="218"/>
    </location>
</feature>
<proteinExistence type="inferred from homology"/>
<dbReference type="EMBL" id="JBHRSB010000001">
    <property type="protein sequence ID" value="MFC2998719.1"/>
    <property type="molecule type" value="Genomic_DNA"/>
</dbReference>
<dbReference type="Pfam" id="PF00528">
    <property type="entry name" value="BPD_transp_1"/>
    <property type="match status" value="1"/>
</dbReference>
<feature type="region of interest" description="Disordered" evidence="7">
    <location>
        <begin position="221"/>
        <end position="242"/>
    </location>
</feature>
<evidence type="ECO:0000313" key="9">
    <source>
        <dbReference type="EMBL" id="MFC2998719.1"/>
    </source>
</evidence>
<sequence length="242" mass="23753">MMAPLLALVLALVALLPGWFGGFPPGRLLGLAASHAGLALAGVVPAAALGLALGVLVTRPAGRALRPAADALAAAAQAVPPVVAVALAVPAMGFGWGPTILALLLYGLMPVLRATVAALEAVPPEARLAALALGYTPAGALREVELPLAWPLVLDGLRVALVLAVATAAVGALAGAATLGTPIVLGLQNQNQLLVLQGAAATAALAFAAEGALLAASTYAARGRRSSASPASSEGRPQSRKP</sequence>